<dbReference type="PANTHER" id="PTHR47245">
    <property type="entry name" value="PEPTIDYLPROLYL ISOMERASE"/>
    <property type="match status" value="1"/>
</dbReference>
<evidence type="ECO:0000313" key="11">
    <source>
        <dbReference type="Proteomes" id="UP000095042"/>
    </source>
</evidence>
<dbReference type="Gene3D" id="3.10.50.40">
    <property type="match status" value="1"/>
</dbReference>
<gene>
    <name evidence="10" type="ORF">AUC71_05215</name>
</gene>
<dbReference type="EMBL" id="LPWD01000469">
    <property type="protein sequence ID" value="ODR93701.1"/>
    <property type="molecule type" value="Genomic_DNA"/>
</dbReference>
<keyword evidence="11" id="KW-1185">Reference proteome</keyword>
<dbReference type="InterPro" id="IPR000297">
    <property type="entry name" value="PPIase_PpiC"/>
</dbReference>
<dbReference type="PROSITE" id="PS50198">
    <property type="entry name" value="PPIC_PPIASE_2"/>
    <property type="match status" value="1"/>
</dbReference>
<dbReference type="AlphaFoldDB" id="A0A1E3VK97"/>
<dbReference type="InterPro" id="IPR046357">
    <property type="entry name" value="PPIase_dom_sf"/>
</dbReference>
<dbReference type="EC" id="5.2.1.8" evidence="3"/>
<dbReference type="InterPro" id="IPR023058">
    <property type="entry name" value="PPIase_PpiC_CS"/>
</dbReference>
<dbReference type="OrthoDB" id="196786at2"/>
<name>A0A1E3VK97_9HYPH</name>
<comment type="catalytic activity">
    <reaction evidence="1">
        <text>[protein]-peptidylproline (omega=180) = [protein]-peptidylproline (omega=0)</text>
        <dbReference type="Rhea" id="RHEA:16237"/>
        <dbReference type="Rhea" id="RHEA-COMP:10747"/>
        <dbReference type="Rhea" id="RHEA-COMP:10748"/>
        <dbReference type="ChEBI" id="CHEBI:83833"/>
        <dbReference type="ChEBI" id="CHEBI:83834"/>
        <dbReference type="EC" id="5.2.1.8"/>
    </reaction>
</comment>
<keyword evidence="5 8" id="KW-0697">Rotamase</keyword>
<protein>
    <recommendedName>
        <fullName evidence="4">Parvulin-like PPIase</fullName>
        <ecNumber evidence="3">5.2.1.8</ecNumber>
    </recommendedName>
    <alternativeName>
        <fullName evidence="6">Peptidyl-prolyl cis-trans isomerase plp</fullName>
    </alternativeName>
    <alternativeName>
        <fullName evidence="7">Rotamase plp</fullName>
    </alternativeName>
</protein>
<comment type="caution">
    <text evidence="10">The sequence shown here is derived from an EMBL/GenBank/DDBJ whole genome shotgun (WGS) entry which is preliminary data.</text>
</comment>
<evidence type="ECO:0000256" key="8">
    <source>
        <dbReference type="PROSITE-ProRule" id="PRU00278"/>
    </source>
</evidence>
<dbReference type="GO" id="GO:0003755">
    <property type="term" value="F:peptidyl-prolyl cis-trans isomerase activity"/>
    <property type="evidence" value="ECO:0007669"/>
    <property type="project" value="UniProtKB-KW"/>
</dbReference>
<evidence type="ECO:0000256" key="1">
    <source>
        <dbReference type="ARBA" id="ARBA00000971"/>
    </source>
</evidence>
<sequence>MACASHVLQSIPQPETVSVNGVAISRDAIAREVQHHKASKPIEAWQSAARALVIRELLLQRVRCLGIASSPRDNGSGRRETDEEALLRALIEEEVATPDPDEVACRRYFEQNRRRFRSQPIYAASHILFAALQAQAESYARARVVANSVLAELKRYPEKFADLARAHSACPSAALGGSLGQITVGQTTPEFERALERLNLGAITEAPVDTCYGLHIIRLDGKIEGKDLPFELVADRIAAYLRANVMHRATAQYVARLVSNARIAGIEIAGAEAHRVS</sequence>
<accession>A0A1E3VK97</accession>
<evidence type="ECO:0000256" key="3">
    <source>
        <dbReference type="ARBA" id="ARBA00013194"/>
    </source>
</evidence>
<dbReference type="InterPro" id="IPR050245">
    <property type="entry name" value="PrsA_foldase"/>
</dbReference>
<dbReference type="PANTHER" id="PTHR47245:SF2">
    <property type="entry name" value="PEPTIDYL-PROLYL CIS-TRANS ISOMERASE HP_0175-RELATED"/>
    <property type="match status" value="1"/>
</dbReference>
<evidence type="ECO:0000256" key="2">
    <source>
        <dbReference type="ARBA" id="ARBA00007656"/>
    </source>
</evidence>
<dbReference type="SUPFAM" id="SSF54534">
    <property type="entry name" value="FKBP-like"/>
    <property type="match status" value="1"/>
</dbReference>
<evidence type="ECO:0000256" key="4">
    <source>
        <dbReference type="ARBA" id="ARBA00018370"/>
    </source>
</evidence>
<dbReference type="PROSITE" id="PS01096">
    <property type="entry name" value="PPIC_PPIASE_1"/>
    <property type="match status" value="1"/>
</dbReference>
<evidence type="ECO:0000259" key="9">
    <source>
        <dbReference type="PROSITE" id="PS50198"/>
    </source>
</evidence>
<evidence type="ECO:0000313" key="10">
    <source>
        <dbReference type="EMBL" id="ODR93701.1"/>
    </source>
</evidence>
<organism evidence="10 11">
    <name type="scientific">Methyloceanibacter marginalis</name>
    <dbReference type="NCBI Taxonomy" id="1774971"/>
    <lineage>
        <taxon>Bacteria</taxon>
        <taxon>Pseudomonadati</taxon>
        <taxon>Pseudomonadota</taxon>
        <taxon>Alphaproteobacteria</taxon>
        <taxon>Hyphomicrobiales</taxon>
        <taxon>Hyphomicrobiaceae</taxon>
        <taxon>Methyloceanibacter</taxon>
    </lineage>
</organism>
<keyword evidence="8 10" id="KW-0413">Isomerase</keyword>
<comment type="similarity">
    <text evidence="2">Belongs to the PpiC/parvulin rotamase family.</text>
</comment>
<dbReference type="Proteomes" id="UP000095042">
    <property type="component" value="Unassembled WGS sequence"/>
</dbReference>
<evidence type="ECO:0000256" key="7">
    <source>
        <dbReference type="ARBA" id="ARBA00031484"/>
    </source>
</evidence>
<evidence type="ECO:0000256" key="6">
    <source>
        <dbReference type="ARBA" id="ARBA00030642"/>
    </source>
</evidence>
<dbReference type="Pfam" id="PF00639">
    <property type="entry name" value="Rotamase"/>
    <property type="match status" value="1"/>
</dbReference>
<reference evidence="10 11" key="1">
    <citation type="journal article" date="2016" name="Environ. Microbiol.">
        <title>New Methyloceanibacter diversity from North Sea sediments includes methanotroph containing solely the soluble methane monooxygenase.</title>
        <authorList>
            <person name="Vekeman B."/>
            <person name="Kerckhof F.M."/>
            <person name="Cremers G."/>
            <person name="de Vos P."/>
            <person name="Vandamme P."/>
            <person name="Boon N."/>
            <person name="Op den Camp H.J."/>
            <person name="Heylen K."/>
        </authorList>
    </citation>
    <scope>NUCLEOTIDE SEQUENCE [LARGE SCALE GENOMIC DNA]</scope>
    <source>
        <strain evidence="10 11">R-67177</strain>
    </source>
</reference>
<feature type="domain" description="PpiC" evidence="9">
    <location>
        <begin position="119"/>
        <end position="221"/>
    </location>
</feature>
<evidence type="ECO:0000256" key="5">
    <source>
        <dbReference type="ARBA" id="ARBA00023110"/>
    </source>
</evidence>
<proteinExistence type="inferred from homology"/>